<protein>
    <submittedName>
        <fullName evidence="2">ATPase</fullName>
    </submittedName>
</protein>
<dbReference type="SMART" id="SM00382">
    <property type="entry name" value="AAA"/>
    <property type="match status" value="1"/>
</dbReference>
<feature type="domain" description="AAA+ ATPase" evidence="1">
    <location>
        <begin position="24"/>
        <end position="148"/>
    </location>
</feature>
<dbReference type="PANTHER" id="PTHR33295:SF20">
    <property type="entry name" value="ATPASE"/>
    <property type="match status" value="1"/>
</dbReference>
<name>S2DQW7_INDAL</name>
<dbReference type="AlphaFoldDB" id="S2DQW7"/>
<evidence type="ECO:0000259" key="1">
    <source>
        <dbReference type="SMART" id="SM00382"/>
    </source>
</evidence>
<accession>S2DQW7</accession>
<evidence type="ECO:0000313" key="2">
    <source>
        <dbReference type="EMBL" id="EOZ99645.1"/>
    </source>
</evidence>
<keyword evidence="3" id="KW-1185">Reference proteome</keyword>
<dbReference type="EMBL" id="ALWO02000011">
    <property type="protein sequence ID" value="EOZ99645.1"/>
    <property type="molecule type" value="Genomic_DNA"/>
</dbReference>
<dbReference type="InterPro" id="IPR025420">
    <property type="entry name" value="DUF4143"/>
</dbReference>
<reference evidence="2 3" key="1">
    <citation type="journal article" date="2013" name="Genome Announc.">
        <title>Draft Genome Sequence of Indibacter alkaliphilus Strain LW1T, Isolated from Lonar Lake, a Haloalkaline Lake in the Buldana District of Maharashtra, India.</title>
        <authorList>
            <person name="Singh A."/>
            <person name="Kumar Jangir P."/>
            <person name="Sharma R."/>
            <person name="Singh A."/>
            <person name="Kumar Pinnaka A."/>
            <person name="Shivaji S."/>
        </authorList>
    </citation>
    <scope>NUCLEOTIDE SEQUENCE [LARGE SCALE GENOMIC DNA]</scope>
    <source>
        <strain evidence="3">CCUG 57479 / KCTC 22604 / LW1</strain>
    </source>
</reference>
<sequence length="402" mass="47106">MFQIPKNLNTRQDYLDKIKPFIGKGLVKVLTGQRRVGKSYLLYQLIQELQDKDINTPVIYINKEDLDFAWMKEAKDLHQYVRDKKVSGRMNYVFIDEIQDIVDFGDALRSLLLDEELDIYCTGSNANLLSGDIAGNLSGRYIEITVYSLSYLEFLEFHQLEDRSENLEKYLKYGGLPYLKHLELKDHIVFEYLKNIYGTIVYRDIINRYRVRNTTFLEQLVFFLASNTGSLFSAKKISDFLKSQKINMAHNQVQTYTEYLCNAFLIHKVPRFDIVGKRLFEIGDKYYFENLGIRHGIWGYRPEDRGKILENVVYNHLLFKGYKVKVGVLGNEEIDFVCQKDGETTYYQVALTLNETKTMEREFGNLQKINDNYPKTVITMDKFDGNTFDGIQQMDLRSFLKG</sequence>
<organism evidence="2 3">
    <name type="scientific">Indibacter alkaliphilus (strain CCUG 57479 / KCTC 22604 / LW1)</name>
    <dbReference type="NCBI Taxonomy" id="1189612"/>
    <lineage>
        <taxon>Bacteria</taxon>
        <taxon>Pseudomonadati</taxon>
        <taxon>Bacteroidota</taxon>
        <taxon>Cytophagia</taxon>
        <taxon>Cytophagales</taxon>
        <taxon>Cyclobacteriaceae</taxon>
    </lineage>
</organism>
<dbReference type="Proteomes" id="UP000006073">
    <property type="component" value="Unassembled WGS sequence"/>
</dbReference>
<dbReference type="PANTHER" id="PTHR33295">
    <property type="entry name" value="ATPASE"/>
    <property type="match status" value="1"/>
</dbReference>
<dbReference type="InterPro" id="IPR027417">
    <property type="entry name" value="P-loop_NTPase"/>
</dbReference>
<dbReference type="eggNOG" id="COG1373">
    <property type="taxonomic scope" value="Bacteria"/>
</dbReference>
<dbReference type="Pfam" id="PF13635">
    <property type="entry name" value="DUF4143"/>
    <property type="match status" value="1"/>
</dbReference>
<comment type="caution">
    <text evidence="2">The sequence shown here is derived from an EMBL/GenBank/DDBJ whole genome shotgun (WGS) entry which is preliminary data.</text>
</comment>
<dbReference type="Gene3D" id="3.40.50.300">
    <property type="entry name" value="P-loop containing nucleotide triphosphate hydrolases"/>
    <property type="match status" value="1"/>
</dbReference>
<proteinExistence type="predicted"/>
<dbReference type="SUPFAM" id="SSF52540">
    <property type="entry name" value="P-loop containing nucleoside triphosphate hydrolases"/>
    <property type="match status" value="1"/>
</dbReference>
<gene>
    <name evidence="2" type="ORF">A33Q_0326</name>
</gene>
<dbReference type="RefSeq" id="WP_009034071.1">
    <property type="nucleotide sequence ID" value="NZ_ALWO02000011.1"/>
</dbReference>
<dbReference type="Pfam" id="PF13173">
    <property type="entry name" value="AAA_14"/>
    <property type="match status" value="1"/>
</dbReference>
<dbReference type="OrthoDB" id="9801840at2"/>
<dbReference type="InterPro" id="IPR041682">
    <property type="entry name" value="AAA_14"/>
</dbReference>
<evidence type="ECO:0000313" key="3">
    <source>
        <dbReference type="Proteomes" id="UP000006073"/>
    </source>
</evidence>
<dbReference type="STRING" id="1189612.A33Q_0326"/>
<dbReference type="InterPro" id="IPR003593">
    <property type="entry name" value="AAA+_ATPase"/>
</dbReference>